<dbReference type="RefSeq" id="WP_056976357.1">
    <property type="nucleotide sequence ID" value="NZ_AYYO01000056.1"/>
</dbReference>
<sequence>MDYDFKTAAANYEDAMIADLKALVAIDSERDTDNATTDAPLGPGPAQAIKHALAMAQRDGFTTKNVENVAGRIELGSGNEILGVLGHVDVVPAGEGWTTDPFKPEIKDGKMYGRGTADDKGPVIAAYYALKILRDLNVPLNKQVHMILGSDEESEWYGMDRYLASEPTPDFGFSPDAEFPIINGEKGIASFLVSQKRVAPKQAATTLTSFSAGIRPNMVPVSATATLAGTIPADFADQVQTFAMTNDVTAELTPTDRGVSITLVGQGAHASTPAIGVNAGTYLAAFLINSSLDLDPAAMAYLNTITAYMHRDTTGKLLGINYADRKMGELTASPDIFNFSQDGKQTVLINIRYPQGTTADQIRDQIESTIGDDLVTVTIDGHAQEPHYVPESDPLVQTLLDVYTEHTGLEGHEMIIGGGTYGRILDRGVAFGAQMPGAPDIMHLPNEYIKIEDVVRAAAIYADAIARLAK</sequence>
<dbReference type="InterPro" id="IPR002933">
    <property type="entry name" value="Peptidase_M20"/>
</dbReference>
<evidence type="ECO:0000256" key="1">
    <source>
        <dbReference type="ARBA" id="ARBA00001947"/>
    </source>
</evidence>
<dbReference type="GO" id="GO:0016805">
    <property type="term" value="F:dipeptidase activity"/>
    <property type="evidence" value="ECO:0007669"/>
    <property type="project" value="UniProtKB-KW"/>
</dbReference>
<dbReference type="AlphaFoldDB" id="A0A0R1ZHG9"/>
<evidence type="ECO:0000256" key="8">
    <source>
        <dbReference type="ARBA" id="ARBA00023049"/>
    </source>
</evidence>
<dbReference type="EMBL" id="AYYO01000056">
    <property type="protein sequence ID" value="KRM54334.1"/>
    <property type="molecule type" value="Genomic_DNA"/>
</dbReference>
<dbReference type="InterPro" id="IPR036264">
    <property type="entry name" value="Bact_exopeptidase_dim_dom"/>
</dbReference>
<evidence type="ECO:0000256" key="3">
    <source>
        <dbReference type="ARBA" id="ARBA00022670"/>
    </source>
</evidence>
<dbReference type="NCBIfam" id="TIGR01887">
    <property type="entry name" value="dipeptidaselike"/>
    <property type="match status" value="1"/>
</dbReference>
<dbReference type="PROSITE" id="PS00758">
    <property type="entry name" value="ARGE_DAPE_CPG2_1"/>
    <property type="match status" value="1"/>
</dbReference>
<evidence type="ECO:0000256" key="7">
    <source>
        <dbReference type="ARBA" id="ARBA00022997"/>
    </source>
</evidence>
<evidence type="ECO:0000313" key="10">
    <source>
        <dbReference type="Proteomes" id="UP000051679"/>
    </source>
</evidence>
<dbReference type="PANTHER" id="PTHR43808">
    <property type="entry name" value="ACETYLORNITHINE DEACETYLASE"/>
    <property type="match status" value="1"/>
</dbReference>
<comment type="caution">
    <text evidence="9">The sequence shown here is derived from an EMBL/GenBank/DDBJ whole genome shotgun (WGS) entry which is preliminary data.</text>
</comment>
<dbReference type="PROSITE" id="PS00759">
    <property type="entry name" value="ARGE_DAPE_CPG2_2"/>
    <property type="match status" value="1"/>
</dbReference>
<dbReference type="SUPFAM" id="SSF53187">
    <property type="entry name" value="Zn-dependent exopeptidases"/>
    <property type="match status" value="1"/>
</dbReference>
<dbReference type="CDD" id="cd03888">
    <property type="entry name" value="M20_PepV"/>
    <property type="match status" value="1"/>
</dbReference>
<evidence type="ECO:0000256" key="5">
    <source>
        <dbReference type="ARBA" id="ARBA00022801"/>
    </source>
</evidence>
<reference evidence="9 10" key="1">
    <citation type="journal article" date="2015" name="Genome Announc.">
        <title>Expanding the biotechnology potential of lactobacilli through comparative genomics of 213 strains and associated genera.</title>
        <authorList>
            <person name="Sun Z."/>
            <person name="Harris H.M."/>
            <person name="McCann A."/>
            <person name="Guo C."/>
            <person name="Argimon S."/>
            <person name="Zhang W."/>
            <person name="Yang X."/>
            <person name="Jeffery I.B."/>
            <person name="Cooney J.C."/>
            <person name="Kagawa T.F."/>
            <person name="Liu W."/>
            <person name="Song Y."/>
            <person name="Salvetti E."/>
            <person name="Wrobel A."/>
            <person name="Rasinkangas P."/>
            <person name="Parkhill J."/>
            <person name="Rea M.C."/>
            <person name="O'Sullivan O."/>
            <person name="Ritari J."/>
            <person name="Douillard F.P."/>
            <person name="Paul Ross R."/>
            <person name="Yang R."/>
            <person name="Briner A.E."/>
            <person name="Felis G.E."/>
            <person name="de Vos W.M."/>
            <person name="Barrangou R."/>
            <person name="Klaenhammer T.R."/>
            <person name="Caufield P.W."/>
            <person name="Cui Y."/>
            <person name="Zhang H."/>
            <person name="O'Toole P.W."/>
        </authorList>
    </citation>
    <scope>NUCLEOTIDE SEQUENCE [LARGE SCALE GENOMIC DNA]</scope>
    <source>
        <strain evidence="9 10">DSM 20505</strain>
    </source>
</reference>
<gene>
    <name evidence="9" type="ORF">FC18_GL000553</name>
</gene>
<keyword evidence="4" id="KW-0479">Metal-binding</keyword>
<organism evidence="9 10">
    <name type="scientific">Lacticaseibacillus sharpeae JCM 1186 = DSM 20505</name>
    <dbReference type="NCBI Taxonomy" id="1291052"/>
    <lineage>
        <taxon>Bacteria</taxon>
        <taxon>Bacillati</taxon>
        <taxon>Bacillota</taxon>
        <taxon>Bacilli</taxon>
        <taxon>Lactobacillales</taxon>
        <taxon>Lactobacillaceae</taxon>
        <taxon>Lacticaseibacillus</taxon>
    </lineage>
</organism>
<dbReference type="STRING" id="1291052.FC18_GL000553"/>
<keyword evidence="10" id="KW-1185">Reference proteome</keyword>
<comment type="similarity">
    <text evidence="2">Belongs to the peptidase M20A family.</text>
</comment>
<dbReference type="GO" id="GO:0006526">
    <property type="term" value="P:L-arginine biosynthetic process"/>
    <property type="evidence" value="ECO:0007669"/>
    <property type="project" value="TreeGrafter"/>
</dbReference>
<dbReference type="InterPro" id="IPR010964">
    <property type="entry name" value="M20A_pepV-rel"/>
</dbReference>
<keyword evidence="6" id="KW-0862">Zinc</keyword>
<keyword evidence="7" id="KW-0224">Dipeptidase</keyword>
<evidence type="ECO:0000313" key="9">
    <source>
        <dbReference type="EMBL" id="KRM54334.1"/>
    </source>
</evidence>
<keyword evidence="8" id="KW-0482">Metalloprotease</keyword>
<dbReference type="GO" id="GO:0006508">
    <property type="term" value="P:proteolysis"/>
    <property type="evidence" value="ECO:0007669"/>
    <property type="project" value="UniProtKB-KW"/>
</dbReference>
<dbReference type="PATRIC" id="fig|1291052.5.peg.564"/>
<evidence type="ECO:0000256" key="6">
    <source>
        <dbReference type="ARBA" id="ARBA00022833"/>
    </source>
</evidence>
<dbReference type="Proteomes" id="UP000051679">
    <property type="component" value="Unassembled WGS sequence"/>
</dbReference>
<evidence type="ECO:0000256" key="2">
    <source>
        <dbReference type="ARBA" id="ARBA00006247"/>
    </source>
</evidence>
<dbReference type="GO" id="GO:0008777">
    <property type="term" value="F:acetylornithine deacetylase activity"/>
    <property type="evidence" value="ECO:0007669"/>
    <property type="project" value="TreeGrafter"/>
</dbReference>
<dbReference type="GO" id="GO:0008237">
    <property type="term" value="F:metallopeptidase activity"/>
    <property type="evidence" value="ECO:0007669"/>
    <property type="project" value="UniProtKB-KW"/>
</dbReference>
<dbReference type="InterPro" id="IPR050072">
    <property type="entry name" value="Peptidase_M20A"/>
</dbReference>
<keyword evidence="3" id="KW-0645">Protease</keyword>
<dbReference type="OrthoDB" id="9761532at2"/>
<dbReference type="Gene3D" id="3.30.70.360">
    <property type="match status" value="2"/>
</dbReference>
<dbReference type="GO" id="GO:0008270">
    <property type="term" value="F:zinc ion binding"/>
    <property type="evidence" value="ECO:0007669"/>
    <property type="project" value="InterPro"/>
</dbReference>
<dbReference type="Pfam" id="PF01546">
    <property type="entry name" value="Peptidase_M20"/>
    <property type="match status" value="1"/>
</dbReference>
<dbReference type="NCBIfam" id="NF005591">
    <property type="entry name" value="PRK07318.1"/>
    <property type="match status" value="1"/>
</dbReference>
<keyword evidence="5" id="KW-0378">Hydrolase</keyword>
<evidence type="ECO:0000256" key="4">
    <source>
        <dbReference type="ARBA" id="ARBA00022723"/>
    </source>
</evidence>
<dbReference type="SUPFAM" id="SSF55031">
    <property type="entry name" value="Bacterial exopeptidase dimerisation domain"/>
    <property type="match status" value="1"/>
</dbReference>
<dbReference type="PANTHER" id="PTHR43808:SF31">
    <property type="entry name" value="N-ACETYL-L-CITRULLINE DEACETYLASE"/>
    <property type="match status" value="1"/>
</dbReference>
<dbReference type="InterPro" id="IPR001261">
    <property type="entry name" value="ArgE/DapE_CS"/>
</dbReference>
<protein>
    <submittedName>
        <fullName evidence="9">Dipeptidase PepV</fullName>
    </submittedName>
</protein>
<name>A0A0R1ZHG9_9LACO</name>
<comment type="cofactor">
    <cofactor evidence="1">
        <name>Zn(2+)</name>
        <dbReference type="ChEBI" id="CHEBI:29105"/>
    </cofactor>
</comment>
<dbReference type="Gene3D" id="3.40.630.10">
    <property type="entry name" value="Zn peptidases"/>
    <property type="match status" value="1"/>
</dbReference>
<accession>A0A0R1ZHG9</accession>
<proteinExistence type="inferred from homology"/>